<dbReference type="Pfam" id="PF00069">
    <property type="entry name" value="Pkinase"/>
    <property type="match status" value="1"/>
</dbReference>
<evidence type="ECO:0000256" key="1">
    <source>
        <dbReference type="ARBA" id="ARBA00022679"/>
    </source>
</evidence>
<dbReference type="PROSITE" id="PS00108">
    <property type="entry name" value="PROTEIN_KINASE_ST"/>
    <property type="match status" value="1"/>
</dbReference>
<keyword evidence="4 5" id="KW-0067">ATP-binding</keyword>
<reference evidence="7 8" key="1">
    <citation type="submission" date="2019-06" db="EMBL/GenBank/DDBJ databases">
        <title>Sequencing the genomes of 1000 actinobacteria strains.</title>
        <authorList>
            <person name="Klenk H.-P."/>
        </authorList>
    </citation>
    <scope>NUCLEOTIDE SEQUENCE [LARGE SCALE GENOMIC DNA]</scope>
    <source>
        <strain evidence="7 8">DSM 45671</strain>
    </source>
</reference>
<dbReference type="GO" id="GO:0005524">
    <property type="term" value="F:ATP binding"/>
    <property type="evidence" value="ECO:0007669"/>
    <property type="project" value="UniProtKB-UniRule"/>
</dbReference>
<dbReference type="CDD" id="cd14014">
    <property type="entry name" value="STKc_PknB_like"/>
    <property type="match status" value="1"/>
</dbReference>
<keyword evidence="7" id="KW-0723">Serine/threonine-protein kinase</keyword>
<evidence type="ECO:0000259" key="6">
    <source>
        <dbReference type="PROSITE" id="PS50011"/>
    </source>
</evidence>
<keyword evidence="3 7" id="KW-0418">Kinase</keyword>
<dbReference type="SUPFAM" id="SSF50998">
    <property type="entry name" value="Quinoprotein alcohol dehydrogenase-like"/>
    <property type="match status" value="1"/>
</dbReference>
<dbReference type="PROSITE" id="PS50011">
    <property type="entry name" value="PROTEIN_KINASE_DOM"/>
    <property type="match status" value="1"/>
</dbReference>
<dbReference type="SMART" id="SM00564">
    <property type="entry name" value="PQQ"/>
    <property type="match status" value="6"/>
</dbReference>
<dbReference type="Gene3D" id="3.30.200.20">
    <property type="entry name" value="Phosphorylase Kinase, domain 1"/>
    <property type="match status" value="1"/>
</dbReference>
<organism evidence="7 8">
    <name type="scientific">Pseudonocardia hierapolitana</name>
    <dbReference type="NCBI Taxonomy" id="1128676"/>
    <lineage>
        <taxon>Bacteria</taxon>
        <taxon>Bacillati</taxon>
        <taxon>Actinomycetota</taxon>
        <taxon>Actinomycetes</taxon>
        <taxon>Pseudonocardiales</taxon>
        <taxon>Pseudonocardiaceae</taxon>
        <taxon>Pseudonocardia</taxon>
    </lineage>
</organism>
<feature type="binding site" evidence="5">
    <location>
        <position position="43"/>
    </location>
    <ligand>
        <name>ATP</name>
        <dbReference type="ChEBI" id="CHEBI:30616"/>
    </ligand>
</feature>
<dbReference type="PANTHER" id="PTHR43289">
    <property type="entry name" value="MITOGEN-ACTIVATED PROTEIN KINASE KINASE KINASE 20-RELATED"/>
    <property type="match status" value="1"/>
</dbReference>
<dbReference type="InterPro" id="IPR018391">
    <property type="entry name" value="PQQ_b-propeller_rpt"/>
</dbReference>
<evidence type="ECO:0000256" key="3">
    <source>
        <dbReference type="ARBA" id="ARBA00022777"/>
    </source>
</evidence>
<sequence>MQPLETGDPEWIGPYRLRARLGAGGMGQVFLGTSRDGTPVAIKVVHPGLAHDGRFRTRFRREIEVSSRVAGPWVAAVVDADPDAELPWLATQYVRGPDLGTVVEEVGPLPAGTVHALAHGLTLALGAVHDGGLVHRDLKPSNVLLDTDHPRLIDFGISRAVDGTRVTSTGVVIGTPAFMSPEQIAGEDVGPASDVFSLGSVLFFAATGRSPFGDVAPVVLMLRITRDEPDLDGLPDALRDPIAVCLAKRPQDRPDPATLGRMLGPLAGSPGGWLPPAVAALAAAPEQGAPTLLDEPPTEEVAGRRGTNRRTVLVTAAAAVTAAVAGAWGVSALTAPQPAPAPPAPHVRWRIPFSGAVGVQTAWAADDRTLYTTGMNRDVRALDATTGAERWSADGPADTLVPHGGVLITAAAGMLAGFDAGTGRRIWDMGRRPSPDSQVDVSDGTVVAVVEEGEPSDVLGRPINVVGLDAATGARLWTGERYEFSGGLRVVAGGGVAAYCQDGRLVVRELRTGSIRWSAPAPTAAVVAATEDLVLLGALTALESATGRQRWQVGWPARSVIAAGGVLLEEEGRDGESRVVRGLDPRSGTALWTTPPSRVDTAPVITEDCVYMALRDGSTCAYDTATGVLLWSRGGGTPIAAHGRVAYLAADGELLAVTGDG</sequence>
<dbReference type="Gene3D" id="1.10.510.10">
    <property type="entry name" value="Transferase(Phosphotransferase) domain 1"/>
    <property type="match status" value="1"/>
</dbReference>
<accession>A0A561SUF6</accession>
<evidence type="ECO:0000256" key="2">
    <source>
        <dbReference type="ARBA" id="ARBA00022741"/>
    </source>
</evidence>
<name>A0A561SUF6_9PSEU</name>
<evidence type="ECO:0000256" key="4">
    <source>
        <dbReference type="ARBA" id="ARBA00022840"/>
    </source>
</evidence>
<dbReference type="PROSITE" id="PS00107">
    <property type="entry name" value="PROTEIN_KINASE_ATP"/>
    <property type="match status" value="1"/>
</dbReference>
<comment type="caution">
    <text evidence="7">The sequence shown here is derived from an EMBL/GenBank/DDBJ whole genome shotgun (WGS) entry which is preliminary data.</text>
</comment>
<dbReference type="SMART" id="SM00220">
    <property type="entry name" value="S_TKc"/>
    <property type="match status" value="1"/>
</dbReference>
<dbReference type="PANTHER" id="PTHR43289:SF34">
    <property type="entry name" value="SERINE_THREONINE-PROTEIN KINASE YBDM-RELATED"/>
    <property type="match status" value="1"/>
</dbReference>
<gene>
    <name evidence="7" type="ORF">FHX44_114423</name>
</gene>
<keyword evidence="8" id="KW-1185">Reference proteome</keyword>
<feature type="domain" description="Protein kinase" evidence="6">
    <location>
        <begin position="15"/>
        <end position="267"/>
    </location>
</feature>
<dbReference type="InterPro" id="IPR011009">
    <property type="entry name" value="Kinase-like_dom_sf"/>
</dbReference>
<proteinExistence type="predicted"/>
<dbReference type="AlphaFoldDB" id="A0A561SUF6"/>
<protein>
    <submittedName>
        <fullName evidence="7">Serine/threonine protein kinase</fullName>
    </submittedName>
</protein>
<evidence type="ECO:0000256" key="5">
    <source>
        <dbReference type="PROSITE-ProRule" id="PRU10141"/>
    </source>
</evidence>
<dbReference type="InterPro" id="IPR008271">
    <property type="entry name" value="Ser/Thr_kinase_AS"/>
</dbReference>
<dbReference type="Proteomes" id="UP000321261">
    <property type="component" value="Unassembled WGS sequence"/>
</dbReference>
<dbReference type="InterPro" id="IPR011047">
    <property type="entry name" value="Quinoprotein_ADH-like_sf"/>
</dbReference>
<evidence type="ECO:0000313" key="7">
    <source>
        <dbReference type="EMBL" id="TWF78500.1"/>
    </source>
</evidence>
<dbReference type="InterPro" id="IPR017441">
    <property type="entry name" value="Protein_kinase_ATP_BS"/>
</dbReference>
<keyword evidence="2 5" id="KW-0547">Nucleotide-binding</keyword>
<dbReference type="InterPro" id="IPR015943">
    <property type="entry name" value="WD40/YVTN_repeat-like_dom_sf"/>
</dbReference>
<evidence type="ECO:0000313" key="8">
    <source>
        <dbReference type="Proteomes" id="UP000321261"/>
    </source>
</evidence>
<dbReference type="Pfam" id="PF13360">
    <property type="entry name" value="PQQ_2"/>
    <property type="match status" value="2"/>
</dbReference>
<dbReference type="EMBL" id="VIWU01000001">
    <property type="protein sequence ID" value="TWF78500.1"/>
    <property type="molecule type" value="Genomic_DNA"/>
</dbReference>
<dbReference type="InterPro" id="IPR002372">
    <property type="entry name" value="PQQ_rpt_dom"/>
</dbReference>
<dbReference type="GO" id="GO:0004674">
    <property type="term" value="F:protein serine/threonine kinase activity"/>
    <property type="evidence" value="ECO:0007669"/>
    <property type="project" value="UniProtKB-KW"/>
</dbReference>
<dbReference type="InterPro" id="IPR000719">
    <property type="entry name" value="Prot_kinase_dom"/>
</dbReference>
<dbReference type="SUPFAM" id="SSF56112">
    <property type="entry name" value="Protein kinase-like (PK-like)"/>
    <property type="match status" value="1"/>
</dbReference>
<dbReference type="Gene3D" id="2.130.10.10">
    <property type="entry name" value="YVTN repeat-like/Quinoprotein amine dehydrogenase"/>
    <property type="match status" value="2"/>
</dbReference>
<keyword evidence="1" id="KW-0808">Transferase</keyword>